<dbReference type="OrthoDB" id="1446321at2"/>
<comment type="caution">
    <text evidence="2">The sequence shown here is derived from an EMBL/GenBank/DDBJ whole genome shotgun (WGS) entry which is preliminary data.</text>
</comment>
<name>I0WB74_9FLAO</name>
<reference evidence="2 3" key="1">
    <citation type="journal article" date="2012" name="J. Bacteriol.">
        <title>Genome Sequence of the Halotolerant Bacterium Imtechella halotolerans K1T.</title>
        <authorList>
            <person name="Kumar S."/>
            <person name="Vikram S."/>
            <person name="Subramanian S."/>
            <person name="Raghava G.P."/>
            <person name="Pinnaka A.K."/>
        </authorList>
    </citation>
    <scope>NUCLEOTIDE SEQUENCE [LARGE SCALE GENOMIC DNA]</scope>
    <source>
        <strain evidence="2 3">K1</strain>
    </source>
</reference>
<protein>
    <submittedName>
        <fullName evidence="2">XRE family transcriptional regulator</fullName>
    </submittedName>
</protein>
<dbReference type="InterPro" id="IPR001387">
    <property type="entry name" value="Cro/C1-type_HTH"/>
</dbReference>
<dbReference type="Gene3D" id="1.10.260.40">
    <property type="entry name" value="lambda repressor-like DNA-binding domains"/>
    <property type="match status" value="1"/>
</dbReference>
<dbReference type="GO" id="GO:0003677">
    <property type="term" value="F:DNA binding"/>
    <property type="evidence" value="ECO:0007669"/>
    <property type="project" value="InterPro"/>
</dbReference>
<dbReference type="Pfam" id="PF01381">
    <property type="entry name" value="HTH_3"/>
    <property type="match status" value="1"/>
</dbReference>
<evidence type="ECO:0000313" key="2">
    <source>
        <dbReference type="EMBL" id="EID73640.1"/>
    </source>
</evidence>
<keyword evidence="3" id="KW-1185">Reference proteome</keyword>
<dbReference type="EMBL" id="AJJU01000019">
    <property type="protein sequence ID" value="EID73640.1"/>
    <property type="molecule type" value="Genomic_DNA"/>
</dbReference>
<feature type="domain" description="HTH cro/C1-type" evidence="1">
    <location>
        <begin position="18"/>
        <end position="72"/>
    </location>
</feature>
<organism evidence="2 3">
    <name type="scientific">Imtechella halotolerans K1</name>
    <dbReference type="NCBI Taxonomy" id="946077"/>
    <lineage>
        <taxon>Bacteria</taxon>
        <taxon>Pseudomonadati</taxon>
        <taxon>Bacteroidota</taxon>
        <taxon>Flavobacteriia</taxon>
        <taxon>Flavobacteriales</taxon>
        <taxon>Flavobacteriaceae</taxon>
        <taxon>Imtechella</taxon>
    </lineage>
</organism>
<gene>
    <name evidence="2" type="ORF">W5A_10367</name>
</gene>
<evidence type="ECO:0000313" key="3">
    <source>
        <dbReference type="Proteomes" id="UP000005938"/>
    </source>
</evidence>
<dbReference type="InterPro" id="IPR010982">
    <property type="entry name" value="Lambda_DNA-bd_dom_sf"/>
</dbReference>
<dbReference type="STRING" id="946077.W5A_10367"/>
<dbReference type="PROSITE" id="PS50943">
    <property type="entry name" value="HTH_CROC1"/>
    <property type="match status" value="1"/>
</dbReference>
<dbReference type="RefSeq" id="WP_008240239.1">
    <property type="nucleotide sequence ID" value="NZ_AJJU01000019.1"/>
</dbReference>
<sequence>MDSKEVLSIYMKAFAENLKRVRTDKFDKMSGVSKNSGFNKSNYSKYEQGIGNPTIETILKMAIVLEIEPKDLFDFKFDIKKYNIDD</sequence>
<proteinExistence type="predicted"/>
<dbReference type="SUPFAM" id="SSF47413">
    <property type="entry name" value="lambda repressor-like DNA-binding domains"/>
    <property type="match status" value="1"/>
</dbReference>
<dbReference type="Proteomes" id="UP000005938">
    <property type="component" value="Unassembled WGS sequence"/>
</dbReference>
<accession>I0WB74</accession>
<dbReference type="SMART" id="SM00530">
    <property type="entry name" value="HTH_XRE"/>
    <property type="match status" value="1"/>
</dbReference>
<evidence type="ECO:0000259" key="1">
    <source>
        <dbReference type="PROSITE" id="PS50943"/>
    </source>
</evidence>
<dbReference type="AlphaFoldDB" id="I0WB74"/>
<dbReference type="CDD" id="cd00093">
    <property type="entry name" value="HTH_XRE"/>
    <property type="match status" value="1"/>
</dbReference>